<name>A0AAV9TYT4_9PEZI</name>
<keyword evidence="6" id="KW-1185">Reference proteome</keyword>
<feature type="compositionally biased region" description="Basic and acidic residues" evidence="4">
    <location>
        <begin position="11"/>
        <end position="21"/>
    </location>
</feature>
<feature type="region of interest" description="Disordered" evidence="4">
    <location>
        <begin position="1"/>
        <end position="21"/>
    </location>
</feature>
<evidence type="ECO:0008006" key="7">
    <source>
        <dbReference type="Google" id="ProtNLM"/>
    </source>
</evidence>
<dbReference type="EMBL" id="JAVHNS010000019">
    <property type="protein sequence ID" value="KAK6330171.1"/>
    <property type="molecule type" value="Genomic_DNA"/>
</dbReference>
<comment type="caution">
    <text evidence="5">The sequence shown here is derived from an EMBL/GenBank/DDBJ whole genome shotgun (WGS) entry which is preliminary data.</text>
</comment>
<dbReference type="GO" id="GO:0005634">
    <property type="term" value="C:nucleus"/>
    <property type="evidence" value="ECO:0007669"/>
    <property type="project" value="TreeGrafter"/>
</dbReference>
<reference evidence="5 6" key="1">
    <citation type="submission" date="2019-10" db="EMBL/GenBank/DDBJ databases">
        <authorList>
            <person name="Palmer J.M."/>
        </authorList>
    </citation>
    <scope>NUCLEOTIDE SEQUENCE [LARGE SCALE GENOMIC DNA]</scope>
    <source>
        <strain evidence="5 6">TWF730</strain>
    </source>
</reference>
<evidence type="ECO:0000313" key="6">
    <source>
        <dbReference type="Proteomes" id="UP001373714"/>
    </source>
</evidence>
<keyword evidence="3" id="KW-0949">S-adenosyl-L-methionine</keyword>
<dbReference type="CDD" id="cd19180">
    <property type="entry name" value="SET_SpSET10-like"/>
    <property type="match status" value="1"/>
</dbReference>
<dbReference type="SUPFAM" id="SSF82199">
    <property type="entry name" value="SET domain"/>
    <property type="match status" value="1"/>
</dbReference>
<keyword evidence="1" id="KW-0489">Methyltransferase</keyword>
<evidence type="ECO:0000256" key="3">
    <source>
        <dbReference type="ARBA" id="ARBA00022691"/>
    </source>
</evidence>
<proteinExistence type="predicted"/>
<dbReference type="InterPro" id="IPR050600">
    <property type="entry name" value="SETD3_SETD6_MTase"/>
</dbReference>
<gene>
    <name evidence="5" type="ORF">TWF730_004667</name>
</gene>
<evidence type="ECO:0000256" key="1">
    <source>
        <dbReference type="ARBA" id="ARBA00022603"/>
    </source>
</evidence>
<sequence>MSEPTPASKRPKLDPETGRRYSEHQKLHELAEWVIQSGGYVSDVLELYKDEESGFSASITCSNDGSSRSAEAPVTLVSCPKSLIFSLANPTPTFTVSAPGFPSLSIHAKACFHLCQHLLLKEKSPFWPYIRLLPETFDTPLYFSDDEMERLAGTNLGAGDVALRKQIWTEEWETGRQILEQTGGIDNSEEYTWDLYLRAATIYTSRSFPSKLVGIAAGSTVIGPTQSPDYDDDFPVLIPLVDILNHKPNTKIIWEPTSASFSLKTPEILPVGSQVFNNYGPKGNEELVMGYGFAIPNNPTDSLAMKFTISPRGQAAEIWEQRRLRQEWKEVFHLTKSKDFEEDMAIHALEDDWPGALVDLFRILVANESEIDDLENGDLNTTPISTRNELAVALGLRAAINQKLAAIRKYDISLTSPATSYREKLIDTYRQGQENIIVSKIQRLDKFLEYYARDRLLSLDQYLSDNAELRRQLDQNPIPVEEIEGEDGPFYEEIIAKEELIFITALLRECLTPKDANNPPSGSEGFWITFSQYIYSTPGTSFDDFAKLNKDLDDESEGIYEAIAAYCNLVDAESAGNFKFIGSEVNSTHISWAWGIVRAKCITIGEDIFLTI</sequence>
<dbReference type="GO" id="GO:0032259">
    <property type="term" value="P:methylation"/>
    <property type="evidence" value="ECO:0007669"/>
    <property type="project" value="UniProtKB-KW"/>
</dbReference>
<dbReference type="PANTHER" id="PTHR13271:SF147">
    <property type="entry name" value="PROTEIN-LYSINE N-METHYLTRANSFERASE EFM1-RELATED"/>
    <property type="match status" value="1"/>
</dbReference>
<dbReference type="AlphaFoldDB" id="A0AAV9TYT4"/>
<protein>
    <recommendedName>
        <fullName evidence="7">SET domain-containing protein</fullName>
    </recommendedName>
</protein>
<dbReference type="Gene3D" id="3.90.1420.10">
    <property type="entry name" value="Rubisco LSMT, substrate-binding domain"/>
    <property type="match status" value="1"/>
</dbReference>
<dbReference type="PANTHER" id="PTHR13271">
    <property type="entry name" value="UNCHARACTERIZED PUTATIVE METHYLTRANSFERASE"/>
    <property type="match status" value="1"/>
</dbReference>
<keyword evidence="2" id="KW-0808">Transferase</keyword>
<organism evidence="5 6">
    <name type="scientific">Orbilia blumenaviensis</name>
    <dbReference type="NCBI Taxonomy" id="1796055"/>
    <lineage>
        <taxon>Eukaryota</taxon>
        <taxon>Fungi</taxon>
        <taxon>Dikarya</taxon>
        <taxon>Ascomycota</taxon>
        <taxon>Pezizomycotina</taxon>
        <taxon>Orbiliomycetes</taxon>
        <taxon>Orbiliales</taxon>
        <taxon>Orbiliaceae</taxon>
        <taxon>Orbilia</taxon>
    </lineage>
</organism>
<accession>A0AAV9TYT4</accession>
<evidence type="ECO:0000313" key="5">
    <source>
        <dbReference type="EMBL" id="KAK6330171.1"/>
    </source>
</evidence>
<dbReference type="InterPro" id="IPR036464">
    <property type="entry name" value="Rubisco_LSMT_subst-bd_sf"/>
</dbReference>
<dbReference type="SUPFAM" id="SSF81822">
    <property type="entry name" value="RuBisCo LSMT C-terminal, substrate-binding domain"/>
    <property type="match status" value="1"/>
</dbReference>
<dbReference type="GO" id="GO:0016279">
    <property type="term" value="F:protein-lysine N-methyltransferase activity"/>
    <property type="evidence" value="ECO:0007669"/>
    <property type="project" value="InterPro"/>
</dbReference>
<dbReference type="Proteomes" id="UP001373714">
    <property type="component" value="Unassembled WGS sequence"/>
</dbReference>
<dbReference type="InterPro" id="IPR044432">
    <property type="entry name" value="Set10/Efm1_SET"/>
</dbReference>
<dbReference type="Gene3D" id="3.90.1410.10">
    <property type="entry name" value="set domain protein methyltransferase, domain 1"/>
    <property type="match status" value="1"/>
</dbReference>
<evidence type="ECO:0000256" key="4">
    <source>
        <dbReference type="SAM" id="MobiDB-lite"/>
    </source>
</evidence>
<dbReference type="InterPro" id="IPR046341">
    <property type="entry name" value="SET_dom_sf"/>
</dbReference>
<evidence type="ECO:0000256" key="2">
    <source>
        <dbReference type="ARBA" id="ARBA00022679"/>
    </source>
</evidence>